<dbReference type="InterPro" id="IPR006555">
    <property type="entry name" value="ATP-dep_Helicase_C"/>
</dbReference>
<dbReference type="GO" id="GO:0006139">
    <property type="term" value="P:nucleobase-containing compound metabolic process"/>
    <property type="evidence" value="ECO:0007669"/>
    <property type="project" value="InterPro"/>
</dbReference>
<dbReference type="Pfam" id="PF13307">
    <property type="entry name" value="Helicase_C_2"/>
    <property type="match status" value="1"/>
</dbReference>
<accession>A0A917EMK2</accession>
<dbReference type="GO" id="GO:0003676">
    <property type="term" value="F:nucleic acid binding"/>
    <property type="evidence" value="ECO:0007669"/>
    <property type="project" value="InterPro"/>
</dbReference>
<dbReference type="GO" id="GO:0016818">
    <property type="term" value="F:hydrolase activity, acting on acid anhydrides, in phosphorus-containing anhydrides"/>
    <property type="evidence" value="ECO:0007669"/>
    <property type="project" value="InterPro"/>
</dbReference>
<dbReference type="SMART" id="SM00491">
    <property type="entry name" value="HELICc2"/>
    <property type="match status" value="1"/>
</dbReference>
<dbReference type="InterPro" id="IPR014013">
    <property type="entry name" value="Helic_SF1/SF2_ATP-bd_DinG/Rad3"/>
</dbReference>
<evidence type="ECO:0000256" key="4">
    <source>
        <dbReference type="ARBA" id="ARBA00038058"/>
    </source>
</evidence>
<gene>
    <name evidence="6" type="primary">dinG</name>
    <name evidence="6" type="ORF">GCM10007140_03780</name>
</gene>
<name>A0A917EMK2_9BACI</name>
<dbReference type="AlphaFoldDB" id="A0A917EMK2"/>
<keyword evidence="6" id="KW-0347">Helicase</keyword>
<keyword evidence="2" id="KW-0378">Hydrolase</keyword>
<dbReference type="GO" id="GO:0003678">
    <property type="term" value="F:DNA helicase activity"/>
    <property type="evidence" value="ECO:0007669"/>
    <property type="project" value="TreeGrafter"/>
</dbReference>
<dbReference type="Gene3D" id="3.40.50.300">
    <property type="entry name" value="P-loop containing nucleotide triphosphate hydrolases"/>
    <property type="match status" value="2"/>
</dbReference>
<dbReference type="RefSeq" id="WP_188386756.1">
    <property type="nucleotide sequence ID" value="NZ_BMFK01000001.1"/>
</dbReference>
<comment type="similarity">
    <text evidence="4">Belongs to the helicase family. DinG subfamily.</text>
</comment>
<dbReference type="InterPro" id="IPR045028">
    <property type="entry name" value="DinG/Rad3-like"/>
</dbReference>
<feature type="domain" description="Helicase ATP-binding" evidence="5">
    <location>
        <begin position="30"/>
        <end position="304"/>
    </location>
</feature>
<evidence type="ECO:0000256" key="3">
    <source>
        <dbReference type="ARBA" id="ARBA00022840"/>
    </source>
</evidence>
<evidence type="ECO:0000256" key="1">
    <source>
        <dbReference type="ARBA" id="ARBA00022741"/>
    </source>
</evidence>
<evidence type="ECO:0000256" key="2">
    <source>
        <dbReference type="ARBA" id="ARBA00022801"/>
    </source>
</evidence>
<protein>
    <submittedName>
        <fullName evidence="6">ATP-dependent helicase</fullName>
    </submittedName>
</protein>
<evidence type="ECO:0000313" key="7">
    <source>
        <dbReference type="Proteomes" id="UP000605259"/>
    </source>
</evidence>
<reference evidence="6" key="2">
    <citation type="submission" date="2020-09" db="EMBL/GenBank/DDBJ databases">
        <authorList>
            <person name="Sun Q."/>
            <person name="Zhou Y."/>
        </authorList>
    </citation>
    <scope>NUCLEOTIDE SEQUENCE</scope>
    <source>
        <strain evidence="6">CGMCC 1.12698</strain>
    </source>
</reference>
<proteinExistence type="inferred from homology"/>
<dbReference type="PANTHER" id="PTHR11472">
    <property type="entry name" value="DNA REPAIR DEAD HELICASE RAD3/XP-D SUBFAMILY MEMBER"/>
    <property type="match status" value="1"/>
</dbReference>
<keyword evidence="3" id="KW-0067">ATP-binding</keyword>
<comment type="caution">
    <text evidence="6">The sequence shown here is derived from an EMBL/GenBank/DDBJ whole genome shotgun (WGS) entry which is preliminary data.</text>
</comment>
<sequence>MLTRQKLPFEVGKTDNFFDKLNEWVGDVFYDILPDAGFDLRDEQVFMAFQLERAFKEKNVIFAEAGVGTGKTIVYLLYAVCYARYVGKPAIIACADETLIEQLVKEEGDIKKLSQVLDLTMDVRLAKSQENYLCLKKLDDAVAGLPSERIEQVHESLPDFVLSNAGMQSFHHYGDRKEYPELNDEEWKEIGWDYYQDCFTCDKRHRCGQTLSRDHYRKATDLIICSQDFYMEHVWTIDARKREGQMPLLPEASCVVFDEGHLVEYAAQKALTHRIKENSLEELLTRLLQNDVREEFATLVEETIEQNTQFFDTLFNYTTEVSGSHRMEVELSEELMREGRKLHSFLADIGDGLVFESEMYTIEQYDLKIVDEHLDMLEYTLRLLFRGENVITWAENEQGTLALVVMPRAVEEVLREKVFSKKMPYIFSSATMSEKQSFDYMANSLGVKDYLSFSVESPFDYDENMKVYIPTFKTDDAFEQKFTYTMEHIEKLEGKTLVLFRSTEELAMFQAEVAKMDVNVPFLFEGEAEISSLVSSFQNDVNSVLCAVHLWEGLDIPGESLSQVIIWSLPFPPNDPVFQAKRNQVANPHEEVDMPYMILRLRQGIGRLIRTTEDSGSISILLTEDIDKHVKDAVVDVLPVEPQYV</sequence>
<dbReference type="Proteomes" id="UP000605259">
    <property type="component" value="Unassembled WGS sequence"/>
</dbReference>
<reference evidence="6" key="1">
    <citation type="journal article" date="2014" name="Int. J. Syst. Evol. Microbiol.">
        <title>Complete genome sequence of Corynebacterium casei LMG S-19264T (=DSM 44701T), isolated from a smear-ripened cheese.</title>
        <authorList>
            <consortium name="US DOE Joint Genome Institute (JGI-PGF)"/>
            <person name="Walter F."/>
            <person name="Albersmeier A."/>
            <person name="Kalinowski J."/>
            <person name="Ruckert C."/>
        </authorList>
    </citation>
    <scope>NUCLEOTIDE SEQUENCE</scope>
    <source>
        <strain evidence="6">CGMCC 1.12698</strain>
    </source>
</reference>
<keyword evidence="1" id="KW-0547">Nucleotide-binding</keyword>
<organism evidence="6 7">
    <name type="scientific">Priestia taiwanensis</name>
    <dbReference type="NCBI Taxonomy" id="1347902"/>
    <lineage>
        <taxon>Bacteria</taxon>
        <taxon>Bacillati</taxon>
        <taxon>Bacillota</taxon>
        <taxon>Bacilli</taxon>
        <taxon>Bacillales</taxon>
        <taxon>Bacillaceae</taxon>
        <taxon>Priestia</taxon>
    </lineage>
</organism>
<evidence type="ECO:0000259" key="5">
    <source>
        <dbReference type="PROSITE" id="PS51193"/>
    </source>
</evidence>
<dbReference type="EMBL" id="BMFK01000001">
    <property type="protein sequence ID" value="GGE56695.1"/>
    <property type="molecule type" value="Genomic_DNA"/>
</dbReference>
<dbReference type="PROSITE" id="PS51193">
    <property type="entry name" value="HELICASE_ATP_BIND_2"/>
    <property type="match status" value="1"/>
</dbReference>
<dbReference type="InterPro" id="IPR027417">
    <property type="entry name" value="P-loop_NTPase"/>
</dbReference>
<keyword evidence="7" id="KW-1185">Reference proteome</keyword>
<dbReference type="SUPFAM" id="SSF52540">
    <property type="entry name" value="P-loop containing nucleoside triphosphate hydrolases"/>
    <property type="match status" value="1"/>
</dbReference>
<dbReference type="GO" id="GO:0005524">
    <property type="term" value="F:ATP binding"/>
    <property type="evidence" value="ECO:0007669"/>
    <property type="project" value="UniProtKB-KW"/>
</dbReference>
<dbReference type="PANTHER" id="PTHR11472:SF57">
    <property type="entry name" value="ATP-DEPENDENT HELICASE YPVA-RELATED"/>
    <property type="match status" value="1"/>
</dbReference>
<evidence type="ECO:0000313" key="6">
    <source>
        <dbReference type="EMBL" id="GGE56695.1"/>
    </source>
</evidence>